<feature type="transmembrane region" description="Helical" evidence="9">
    <location>
        <begin position="175"/>
        <end position="194"/>
    </location>
</feature>
<proteinExistence type="predicted"/>
<feature type="transmembrane region" description="Helical" evidence="9">
    <location>
        <begin position="38"/>
        <end position="58"/>
    </location>
</feature>
<evidence type="ECO:0000256" key="4">
    <source>
        <dbReference type="ARBA" id="ARBA00022597"/>
    </source>
</evidence>
<dbReference type="GO" id="GO:0016020">
    <property type="term" value="C:membrane"/>
    <property type="evidence" value="ECO:0007669"/>
    <property type="project" value="InterPro"/>
</dbReference>
<keyword evidence="2" id="KW-1003">Cell membrane</keyword>
<evidence type="ECO:0000256" key="2">
    <source>
        <dbReference type="ARBA" id="ARBA00022475"/>
    </source>
</evidence>
<keyword evidence="3" id="KW-0997">Cell inner membrane</keyword>
<dbReference type="AlphaFoldDB" id="A0A1I5F1D2"/>
<dbReference type="GO" id="GO:0015293">
    <property type="term" value="F:symporter activity"/>
    <property type="evidence" value="ECO:0007669"/>
    <property type="project" value="UniProtKB-KW"/>
</dbReference>
<evidence type="ECO:0000313" key="10">
    <source>
        <dbReference type="EMBL" id="SFO17493.1"/>
    </source>
</evidence>
<keyword evidence="7 9" id="KW-1133">Transmembrane helix</keyword>
<dbReference type="RefSeq" id="WP_175528006.1">
    <property type="nucleotide sequence ID" value="NZ_FOVR01000003.1"/>
</dbReference>
<evidence type="ECO:0000256" key="5">
    <source>
        <dbReference type="ARBA" id="ARBA00022692"/>
    </source>
</evidence>
<keyword evidence="6" id="KW-0769">Symport</keyword>
<feature type="transmembrane region" description="Helical" evidence="9">
    <location>
        <begin position="64"/>
        <end position="85"/>
    </location>
</feature>
<dbReference type="GO" id="GO:0015153">
    <property type="term" value="F:rhamnose transmembrane transporter activity"/>
    <property type="evidence" value="ECO:0007669"/>
    <property type="project" value="InterPro"/>
</dbReference>
<dbReference type="EMBL" id="FOVR01000003">
    <property type="protein sequence ID" value="SFO17493.1"/>
    <property type="molecule type" value="Genomic_DNA"/>
</dbReference>
<evidence type="ECO:0000256" key="6">
    <source>
        <dbReference type="ARBA" id="ARBA00022847"/>
    </source>
</evidence>
<gene>
    <name evidence="10" type="ORF">SAMN04488056_103446</name>
</gene>
<feature type="transmembrane region" description="Helical" evidence="9">
    <location>
        <begin position="133"/>
        <end position="154"/>
    </location>
</feature>
<dbReference type="InterPro" id="IPR004673">
    <property type="entry name" value="L-rhamnose-proton_sym_RhaT"/>
</dbReference>
<feature type="transmembrane region" description="Helical" evidence="9">
    <location>
        <begin position="255"/>
        <end position="275"/>
    </location>
</feature>
<evidence type="ECO:0000256" key="9">
    <source>
        <dbReference type="SAM" id="Phobius"/>
    </source>
</evidence>
<feature type="transmembrane region" description="Helical" evidence="9">
    <location>
        <begin position="214"/>
        <end position="234"/>
    </location>
</feature>
<name>A0A1I5F1D2_9HYPH</name>
<accession>A0A1I5F1D2</accession>
<evidence type="ECO:0000256" key="1">
    <source>
        <dbReference type="ARBA" id="ARBA00022448"/>
    </source>
</evidence>
<keyword evidence="11" id="KW-1185">Reference proteome</keyword>
<evidence type="ECO:0000256" key="7">
    <source>
        <dbReference type="ARBA" id="ARBA00022989"/>
    </source>
</evidence>
<keyword evidence="5 9" id="KW-0812">Transmembrane</keyword>
<feature type="transmembrane region" description="Helical" evidence="9">
    <location>
        <begin position="97"/>
        <end position="121"/>
    </location>
</feature>
<feature type="transmembrane region" description="Helical" evidence="9">
    <location>
        <begin position="6"/>
        <end position="26"/>
    </location>
</feature>
<dbReference type="STRING" id="655353.SAMN04488056_103446"/>
<evidence type="ECO:0000313" key="11">
    <source>
        <dbReference type="Proteomes" id="UP000199236"/>
    </source>
</evidence>
<organism evidence="10 11">
    <name type="scientific">Cohaesibacter marisflavi</name>
    <dbReference type="NCBI Taxonomy" id="655353"/>
    <lineage>
        <taxon>Bacteria</taxon>
        <taxon>Pseudomonadati</taxon>
        <taxon>Pseudomonadota</taxon>
        <taxon>Alphaproteobacteria</taxon>
        <taxon>Hyphomicrobiales</taxon>
        <taxon>Cohaesibacteraceae</taxon>
    </lineage>
</organism>
<feature type="transmembrane region" description="Helical" evidence="9">
    <location>
        <begin position="287"/>
        <end position="308"/>
    </location>
</feature>
<sequence>MEYSANLGIFYHLLGALAASSFYIPISLVRNWEWEASWFLNGIASWIIMPILISSLLLPDLGAFYAAIPASVLIKTYLLGALWGIGGLTFGMTMRYLGLSVGYGVAIGITLVVGTLMPPIVDGQIGHFVSTTSGLIALGGVLLAVVGIFVCSQAGRRKEAETGEKSDEFNLKKGIIIAVICGVLSAFMAFAIEAGQPMQNLAVELGVDPLYQIMPSYVIIMLGGFTTNAVYCIYKARQNNTVQKIRNDHSQFVRNTLLSMAGGVIWYLQFFFYGWGHVQMVGSNLGFISWTLHMSLLVFCGGLFGFLMKEWVGSSAITRRVQYAGMGVIICSTIVIGIAAN</sequence>
<protein>
    <submittedName>
        <fullName evidence="10">L-rhamnose-H+ transport protein</fullName>
    </submittedName>
</protein>
<evidence type="ECO:0000256" key="8">
    <source>
        <dbReference type="ARBA" id="ARBA00023136"/>
    </source>
</evidence>
<feature type="transmembrane region" description="Helical" evidence="9">
    <location>
        <begin position="320"/>
        <end position="340"/>
    </location>
</feature>
<evidence type="ECO:0000256" key="3">
    <source>
        <dbReference type="ARBA" id="ARBA00022519"/>
    </source>
</evidence>
<keyword evidence="8 9" id="KW-0472">Membrane</keyword>
<keyword evidence="1" id="KW-0813">Transport</keyword>
<dbReference type="Proteomes" id="UP000199236">
    <property type="component" value="Unassembled WGS sequence"/>
</dbReference>
<reference evidence="10 11" key="1">
    <citation type="submission" date="2016-10" db="EMBL/GenBank/DDBJ databases">
        <authorList>
            <person name="de Groot N.N."/>
        </authorList>
    </citation>
    <scope>NUCLEOTIDE SEQUENCE [LARGE SCALE GENOMIC DNA]</scope>
    <source>
        <strain evidence="10 11">CGMCC 1.9157</strain>
    </source>
</reference>
<dbReference type="Pfam" id="PF06379">
    <property type="entry name" value="RhaT"/>
    <property type="match status" value="1"/>
</dbReference>
<keyword evidence="4" id="KW-0762">Sugar transport</keyword>